<dbReference type="GeneID" id="87817440"/>
<evidence type="ECO:0000259" key="8">
    <source>
        <dbReference type="Pfam" id="PF20684"/>
    </source>
</evidence>
<proteinExistence type="inferred from homology"/>
<feature type="transmembrane region" description="Helical" evidence="7">
    <location>
        <begin position="192"/>
        <end position="213"/>
    </location>
</feature>
<evidence type="ECO:0000256" key="4">
    <source>
        <dbReference type="ARBA" id="ARBA00023136"/>
    </source>
</evidence>
<dbReference type="InterPro" id="IPR049326">
    <property type="entry name" value="Rhodopsin_dom_fungi"/>
</dbReference>
<comment type="caution">
    <text evidence="9">The sequence shown here is derived from an EMBL/GenBank/DDBJ whole genome shotgun (WGS) entry which is preliminary data.</text>
</comment>
<evidence type="ECO:0000313" key="9">
    <source>
        <dbReference type="EMBL" id="KAK4143498.1"/>
    </source>
</evidence>
<feature type="region of interest" description="Disordered" evidence="6">
    <location>
        <begin position="299"/>
        <end position="324"/>
    </location>
</feature>
<evidence type="ECO:0000256" key="2">
    <source>
        <dbReference type="ARBA" id="ARBA00022692"/>
    </source>
</evidence>
<organism evidence="9 10">
    <name type="scientific">Dichotomopilus funicola</name>
    <dbReference type="NCBI Taxonomy" id="1934379"/>
    <lineage>
        <taxon>Eukaryota</taxon>
        <taxon>Fungi</taxon>
        <taxon>Dikarya</taxon>
        <taxon>Ascomycota</taxon>
        <taxon>Pezizomycotina</taxon>
        <taxon>Sordariomycetes</taxon>
        <taxon>Sordariomycetidae</taxon>
        <taxon>Sordariales</taxon>
        <taxon>Chaetomiaceae</taxon>
        <taxon>Dichotomopilus</taxon>
    </lineage>
</organism>
<gene>
    <name evidence="9" type="ORF">C8A04DRAFT_28927</name>
</gene>
<feature type="transmembrane region" description="Helical" evidence="7">
    <location>
        <begin position="225"/>
        <end position="243"/>
    </location>
</feature>
<name>A0AAN6ZMM2_9PEZI</name>
<dbReference type="Pfam" id="PF20684">
    <property type="entry name" value="Fung_rhodopsin"/>
    <property type="match status" value="1"/>
</dbReference>
<dbReference type="EMBL" id="MU853586">
    <property type="protein sequence ID" value="KAK4143498.1"/>
    <property type="molecule type" value="Genomic_DNA"/>
</dbReference>
<feature type="region of interest" description="Disordered" evidence="6">
    <location>
        <begin position="379"/>
        <end position="411"/>
    </location>
</feature>
<dbReference type="GO" id="GO:0016020">
    <property type="term" value="C:membrane"/>
    <property type="evidence" value="ECO:0007669"/>
    <property type="project" value="UniProtKB-SubCell"/>
</dbReference>
<evidence type="ECO:0000256" key="3">
    <source>
        <dbReference type="ARBA" id="ARBA00022989"/>
    </source>
</evidence>
<keyword evidence="3 7" id="KW-1133">Transmembrane helix</keyword>
<comment type="subcellular location">
    <subcellularLocation>
        <location evidence="1">Membrane</location>
        <topology evidence="1">Multi-pass membrane protein</topology>
    </subcellularLocation>
</comment>
<evidence type="ECO:0000256" key="6">
    <source>
        <dbReference type="SAM" id="MobiDB-lite"/>
    </source>
</evidence>
<comment type="similarity">
    <text evidence="5">Belongs to the SAT4 family.</text>
</comment>
<keyword evidence="2 7" id="KW-0812">Transmembrane</keyword>
<keyword evidence="10" id="KW-1185">Reference proteome</keyword>
<dbReference type="PANTHER" id="PTHR33048">
    <property type="entry name" value="PTH11-LIKE INTEGRAL MEMBRANE PROTEIN (AFU_ORTHOLOGUE AFUA_5G11245)"/>
    <property type="match status" value="1"/>
</dbReference>
<sequence>MSASPAKPDVLLGTTEHLMPVETMKAVIWLGFALCFLGFCARSYIRWVCFRKLLPEDWVMMVALGLQLAAAIVAQLRLSYVYELEDVSNQIIPMPDTFIDDVPKALHGIFIQGILSITGVHLVKLSFLLFFYRLGSSITQYRIFWWCVAFVTLASYAISIALIEYKCMLSDLQVIFFECTANGETARQWTYMVAYCTIDAASDVLIVCLPIAILWQVRLSMRKKLILTGIFSLTLFTVAVTIIRGTINVGRVATDGSQTQNIAWAWFWLSIEFITAYLTSCLVSFRMLFVHNEKEKRKHNGEDGVEKGLGNGNNNNGLPSPPARKRRSIFHLESLLDTFHDWEGTTRAGSDRAFLNDALPSGRMSVDFMQYDSSDLVDGVYRSPHSQNQNEADDHHHNPPPYWGASEHTRNGSEATAVAAVDGGGEDERPDSAKPLAEHQVHEVEPVVVHPRQSRRGRVFDAVPGRGTWGGQGWDTTKRGSMGFQFGFDHRGGGR</sequence>
<evidence type="ECO:0000256" key="1">
    <source>
        <dbReference type="ARBA" id="ARBA00004141"/>
    </source>
</evidence>
<protein>
    <recommendedName>
        <fullName evidence="8">Rhodopsin domain-containing protein</fullName>
    </recommendedName>
</protein>
<feature type="transmembrane region" description="Helical" evidence="7">
    <location>
        <begin position="143"/>
        <end position="163"/>
    </location>
</feature>
<feature type="transmembrane region" description="Helical" evidence="7">
    <location>
        <begin position="57"/>
        <end position="78"/>
    </location>
</feature>
<evidence type="ECO:0000256" key="7">
    <source>
        <dbReference type="SAM" id="Phobius"/>
    </source>
</evidence>
<dbReference type="RefSeq" id="XP_062636869.1">
    <property type="nucleotide sequence ID" value="XM_062780827.1"/>
</dbReference>
<feature type="domain" description="Rhodopsin" evidence="8">
    <location>
        <begin position="41"/>
        <end position="290"/>
    </location>
</feature>
<feature type="transmembrane region" description="Helical" evidence="7">
    <location>
        <begin position="26"/>
        <end position="45"/>
    </location>
</feature>
<evidence type="ECO:0000313" key="10">
    <source>
        <dbReference type="Proteomes" id="UP001302676"/>
    </source>
</evidence>
<keyword evidence="4 7" id="KW-0472">Membrane</keyword>
<dbReference type="PANTHER" id="PTHR33048:SF47">
    <property type="entry name" value="INTEGRAL MEMBRANE PROTEIN-RELATED"/>
    <property type="match status" value="1"/>
</dbReference>
<accession>A0AAN6ZMM2</accession>
<dbReference type="AlphaFoldDB" id="A0AAN6ZMM2"/>
<feature type="transmembrane region" description="Helical" evidence="7">
    <location>
        <begin position="263"/>
        <end position="289"/>
    </location>
</feature>
<feature type="transmembrane region" description="Helical" evidence="7">
    <location>
        <begin position="109"/>
        <end position="131"/>
    </location>
</feature>
<reference evidence="9" key="2">
    <citation type="submission" date="2023-05" db="EMBL/GenBank/DDBJ databases">
        <authorList>
            <consortium name="Lawrence Berkeley National Laboratory"/>
            <person name="Steindorff A."/>
            <person name="Hensen N."/>
            <person name="Bonometti L."/>
            <person name="Westerberg I."/>
            <person name="Brannstrom I.O."/>
            <person name="Guillou S."/>
            <person name="Cros-Aarteil S."/>
            <person name="Calhoun S."/>
            <person name="Haridas S."/>
            <person name="Kuo A."/>
            <person name="Mondo S."/>
            <person name="Pangilinan J."/>
            <person name="Riley R."/>
            <person name="Labutti K."/>
            <person name="Andreopoulos B."/>
            <person name="Lipzen A."/>
            <person name="Chen C."/>
            <person name="Yanf M."/>
            <person name="Daum C."/>
            <person name="Ng V."/>
            <person name="Clum A."/>
            <person name="Ohm R."/>
            <person name="Martin F."/>
            <person name="Silar P."/>
            <person name="Natvig D."/>
            <person name="Lalanne C."/>
            <person name="Gautier V."/>
            <person name="Ament-Velasquez S.L."/>
            <person name="Kruys A."/>
            <person name="Hutchinson M.I."/>
            <person name="Powell A.J."/>
            <person name="Barry K."/>
            <person name="Miller A.N."/>
            <person name="Grigoriev I.V."/>
            <person name="Debuchy R."/>
            <person name="Gladieux P."/>
            <person name="Thoren M.H."/>
            <person name="Johannesson H."/>
        </authorList>
    </citation>
    <scope>NUCLEOTIDE SEQUENCE</scope>
    <source>
        <strain evidence="9">CBS 141.50</strain>
    </source>
</reference>
<dbReference type="Proteomes" id="UP001302676">
    <property type="component" value="Unassembled WGS sequence"/>
</dbReference>
<reference evidence="9" key="1">
    <citation type="journal article" date="2023" name="Mol. Phylogenet. Evol.">
        <title>Genome-scale phylogeny and comparative genomics of the fungal order Sordariales.</title>
        <authorList>
            <person name="Hensen N."/>
            <person name="Bonometti L."/>
            <person name="Westerberg I."/>
            <person name="Brannstrom I.O."/>
            <person name="Guillou S."/>
            <person name="Cros-Aarteil S."/>
            <person name="Calhoun S."/>
            <person name="Haridas S."/>
            <person name="Kuo A."/>
            <person name="Mondo S."/>
            <person name="Pangilinan J."/>
            <person name="Riley R."/>
            <person name="LaButti K."/>
            <person name="Andreopoulos B."/>
            <person name="Lipzen A."/>
            <person name="Chen C."/>
            <person name="Yan M."/>
            <person name="Daum C."/>
            <person name="Ng V."/>
            <person name="Clum A."/>
            <person name="Steindorff A."/>
            <person name="Ohm R.A."/>
            <person name="Martin F."/>
            <person name="Silar P."/>
            <person name="Natvig D.O."/>
            <person name="Lalanne C."/>
            <person name="Gautier V."/>
            <person name="Ament-Velasquez S.L."/>
            <person name="Kruys A."/>
            <person name="Hutchinson M.I."/>
            <person name="Powell A.J."/>
            <person name="Barry K."/>
            <person name="Miller A.N."/>
            <person name="Grigoriev I.V."/>
            <person name="Debuchy R."/>
            <person name="Gladieux P."/>
            <person name="Hiltunen Thoren M."/>
            <person name="Johannesson H."/>
        </authorList>
    </citation>
    <scope>NUCLEOTIDE SEQUENCE</scope>
    <source>
        <strain evidence="9">CBS 141.50</strain>
    </source>
</reference>
<dbReference type="InterPro" id="IPR052337">
    <property type="entry name" value="SAT4-like"/>
</dbReference>
<evidence type="ECO:0000256" key="5">
    <source>
        <dbReference type="ARBA" id="ARBA00038359"/>
    </source>
</evidence>